<feature type="transmembrane region" description="Helical" evidence="9">
    <location>
        <begin position="158"/>
        <end position="180"/>
    </location>
</feature>
<dbReference type="Pfam" id="PF00072">
    <property type="entry name" value="Response_reg"/>
    <property type="match status" value="2"/>
</dbReference>
<dbReference type="Pfam" id="PF01627">
    <property type="entry name" value="Hpt"/>
    <property type="match status" value="1"/>
</dbReference>
<dbReference type="Gene3D" id="1.10.287.130">
    <property type="match status" value="1"/>
</dbReference>
<dbReference type="PROSITE" id="PS50885">
    <property type="entry name" value="HAMP"/>
    <property type="match status" value="1"/>
</dbReference>
<dbReference type="PRINTS" id="PR00344">
    <property type="entry name" value="BCTRLSENSOR"/>
</dbReference>
<feature type="domain" description="HAMP" evidence="12">
    <location>
        <begin position="182"/>
        <end position="235"/>
    </location>
</feature>
<organism evidence="13 14">
    <name type="scientific">Rhodoferax ferrireducens</name>
    <dbReference type="NCBI Taxonomy" id="192843"/>
    <lineage>
        <taxon>Bacteria</taxon>
        <taxon>Pseudomonadati</taxon>
        <taxon>Pseudomonadota</taxon>
        <taxon>Betaproteobacteria</taxon>
        <taxon>Burkholderiales</taxon>
        <taxon>Comamonadaceae</taxon>
        <taxon>Rhodoferax</taxon>
    </lineage>
</organism>
<evidence type="ECO:0000256" key="4">
    <source>
        <dbReference type="ARBA" id="ARBA00022553"/>
    </source>
</evidence>
<evidence type="ECO:0000256" key="1">
    <source>
        <dbReference type="ARBA" id="ARBA00000085"/>
    </source>
</evidence>
<evidence type="ECO:0000256" key="2">
    <source>
        <dbReference type="ARBA" id="ARBA00004370"/>
    </source>
</evidence>
<keyword evidence="5" id="KW-0808">Transferase</keyword>
<dbReference type="SUPFAM" id="SSF47384">
    <property type="entry name" value="Homodimeric domain of signal transducing histidine kinase"/>
    <property type="match status" value="1"/>
</dbReference>
<keyword evidence="9" id="KW-0472">Membrane</keyword>
<dbReference type="InterPro" id="IPR005467">
    <property type="entry name" value="His_kinase_dom"/>
</dbReference>
<comment type="caution">
    <text evidence="13">The sequence shown here is derived from an EMBL/GenBank/DDBJ whole genome shotgun (WGS) entry which is preliminary data.</text>
</comment>
<evidence type="ECO:0000256" key="6">
    <source>
        <dbReference type="ARBA" id="ARBA00022777"/>
    </source>
</evidence>
<keyword evidence="6" id="KW-0418">Kinase</keyword>
<dbReference type="Gene3D" id="6.10.340.10">
    <property type="match status" value="1"/>
</dbReference>
<dbReference type="InterPro" id="IPR011006">
    <property type="entry name" value="CheY-like_superfamily"/>
</dbReference>
<dbReference type="InterPro" id="IPR036641">
    <property type="entry name" value="HPT_dom_sf"/>
</dbReference>
<keyword evidence="7" id="KW-0902">Two-component regulatory system</keyword>
<dbReference type="SMART" id="SM00448">
    <property type="entry name" value="REC"/>
    <property type="match status" value="2"/>
</dbReference>
<dbReference type="EC" id="2.7.13.3" evidence="3"/>
<dbReference type="Gene3D" id="3.30.565.10">
    <property type="entry name" value="Histidine kinase-like ATPase, C-terminal domain"/>
    <property type="match status" value="1"/>
</dbReference>
<dbReference type="PROSITE" id="PS50109">
    <property type="entry name" value="HIS_KIN"/>
    <property type="match status" value="1"/>
</dbReference>
<feature type="transmembrane region" description="Helical" evidence="9">
    <location>
        <begin position="14"/>
        <end position="35"/>
    </location>
</feature>
<dbReference type="PROSITE" id="PS50110">
    <property type="entry name" value="RESPONSE_REGULATORY"/>
    <property type="match status" value="2"/>
</dbReference>
<dbReference type="InterPro" id="IPR003660">
    <property type="entry name" value="HAMP_dom"/>
</dbReference>
<dbReference type="Pfam" id="PF17152">
    <property type="entry name" value="CHASE8"/>
    <property type="match status" value="1"/>
</dbReference>
<dbReference type="SUPFAM" id="SSF55874">
    <property type="entry name" value="ATPase domain of HSP90 chaperone/DNA topoisomerase II/histidine kinase"/>
    <property type="match status" value="1"/>
</dbReference>
<dbReference type="CDD" id="cd17546">
    <property type="entry name" value="REC_hyHK_CKI1_RcsC-like"/>
    <property type="match status" value="2"/>
</dbReference>
<dbReference type="InterPro" id="IPR036890">
    <property type="entry name" value="HATPase_C_sf"/>
</dbReference>
<dbReference type="EMBL" id="JAVDXT010000001">
    <property type="protein sequence ID" value="MDR7375904.1"/>
    <property type="molecule type" value="Genomic_DNA"/>
</dbReference>
<dbReference type="Proteomes" id="UP001180487">
    <property type="component" value="Unassembled WGS sequence"/>
</dbReference>
<dbReference type="InterPro" id="IPR004358">
    <property type="entry name" value="Sig_transdc_His_kin-like_C"/>
</dbReference>
<dbReference type="CDD" id="cd06225">
    <property type="entry name" value="HAMP"/>
    <property type="match status" value="1"/>
</dbReference>
<comment type="catalytic activity">
    <reaction evidence="1">
        <text>ATP + protein L-histidine = ADP + protein N-phospho-L-histidine.</text>
        <dbReference type="EC" id="2.7.13.3"/>
    </reaction>
</comment>
<dbReference type="Gene3D" id="3.40.50.2300">
    <property type="match status" value="2"/>
</dbReference>
<feature type="domain" description="Response regulatory" evidence="11">
    <location>
        <begin position="525"/>
        <end position="647"/>
    </location>
</feature>
<dbReference type="InterPro" id="IPR036097">
    <property type="entry name" value="HisK_dim/P_sf"/>
</dbReference>
<accession>A0ABU2C3M0</accession>
<dbReference type="Pfam" id="PF02518">
    <property type="entry name" value="HATPase_c"/>
    <property type="match status" value="1"/>
</dbReference>
<dbReference type="InterPro" id="IPR003594">
    <property type="entry name" value="HATPase_dom"/>
</dbReference>
<reference evidence="13 14" key="1">
    <citation type="submission" date="2023-07" db="EMBL/GenBank/DDBJ databases">
        <title>Sorghum-associated microbial communities from plants grown in Nebraska, USA.</title>
        <authorList>
            <person name="Schachtman D."/>
        </authorList>
    </citation>
    <scope>NUCLEOTIDE SEQUENCE [LARGE SCALE GENOMIC DNA]</scope>
    <source>
        <strain evidence="13 14">BE313</strain>
    </source>
</reference>
<dbReference type="PANTHER" id="PTHR45339:SF3">
    <property type="entry name" value="HISTIDINE KINASE"/>
    <property type="match status" value="1"/>
</dbReference>
<evidence type="ECO:0000256" key="8">
    <source>
        <dbReference type="PROSITE-ProRule" id="PRU00169"/>
    </source>
</evidence>
<evidence type="ECO:0000256" key="9">
    <source>
        <dbReference type="SAM" id="Phobius"/>
    </source>
</evidence>
<evidence type="ECO:0000256" key="7">
    <source>
        <dbReference type="ARBA" id="ARBA00023012"/>
    </source>
</evidence>
<dbReference type="InterPro" id="IPR033417">
    <property type="entry name" value="CHASE8"/>
</dbReference>
<protein>
    <recommendedName>
        <fullName evidence="3">histidine kinase</fullName>
        <ecNumber evidence="3">2.7.13.3</ecNumber>
    </recommendedName>
</protein>
<dbReference type="SUPFAM" id="SSF52172">
    <property type="entry name" value="CheY-like"/>
    <property type="match status" value="2"/>
</dbReference>
<dbReference type="SMART" id="SM00387">
    <property type="entry name" value="HATPase_c"/>
    <property type="match status" value="1"/>
</dbReference>
<keyword evidence="9" id="KW-1133">Transmembrane helix</keyword>
<proteinExistence type="predicted"/>
<dbReference type="InterPro" id="IPR001789">
    <property type="entry name" value="Sig_transdc_resp-reg_receiver"/>
</dbReference>
<comment type="subcellular location">
    <subcellularLocation>
        <location evidence="2">Membrane</location>
    </subcellularLocation>
</comment>
<evidence type="ECO:0000259" key="12">
    <source>
        <dbReference type="PROSITE" id="PS50885"/>
    </source>
</evidence>
<dbReference type="SMART" id="SM00304">
    <property type="entry name" value="HAMP"/>
    <property type="match status" value="1"/>
</dbReference>
<gene>
    <name evidence="13" type="ORF">J2X19_000562</name>
</gene>
<dbReference type="CDD" id="cd16922">
    <property type="entry name" value="HATPase_EvgS-ArcB-TorS-like"/>
    <property type="match status" value="1"/>
</dbReference>
<dbReference type="CDD" id="cd00082">
    <property type="entry name" value="HisKA"/>
    <property type="match status" value="1"/>
</dbReference>
<evidence type="ECO:0000313" key="14">
    <source>
        <dbReference type="Proteomes" id="UP001180487"/>
    </source>
</evidence>
<dbReference type="PANTHER" id="PTHR45339">
    <property type="entry name" value="HYBRID SIGNAL TRANSDUCTION HISTIDINE KINASE J"/>
    <property type="match status" value="1"/>
</dbReference>
<keyword evidence="9" id="KW-0812">Transmembrane</keyword>
<keyword evidence="4 8" id="KW-0597">Phosphoprotein</keyword>
<dbReference type="Pfam" id="PF00512">
    <property type="entry name" value="HisKA"/>
    <property type="match status" value="1"/>
</dbReference>
<evidence type="ECO:0000259" key="10">
    <source>
        <dbReference type="PROSITE" id="PS50109"/>
    </source>
</evidence>
<feature type="modified residue" description="4-aspartylphosphate" evidence="8">
    <location>
        <position position="724"/>
    </location>
</feature>
<evidence type="ECO:0000256" key="5">
    <source>
        <dbReference type="ARBA" id="ARBA00022679"/>
    </source>
</evidence>
<evidence type="ECO:0000259" key="11">
    <source>
        <dbReference type="PROSITE" id="PS50110"/>
    </source>
</evidence>
<feature type="modified residue" description="4-aspartylphosphate" evidence="8">
    <location>
        <position position="579"/>
    </location>
</feature>
<dbReference type="InterPro" id="IPR008207">
    <property type="entry name" value="Sig_transdc_His_kin_Hpt_dom"/>
</dbReference>
<dbReference type="SUPFAM" id="SSF47226">
    <property type="entry name" value="Histidine-containing phosphotransfer domain, HPT domain"/>
    <property type="match status" value="1"/>
</dbReference>
<evidence type="ECO:0000313" key="13">
    <source>
        <dbReference type="EMBL" id="MDR7375904.1"/>
    </source>
</evidence>
<sequence>MMFRLRLRSVRHKLLLMVLVANFFTLMAAGAALFYHDLMENRTKTAAELTTLAGILGQGSAAALEFDDPKVAHENLAQLRANPNIVAAAIYTATGALFAHYVDNSAGEGAIPGTPEPEGFRFEGGELVAFKHIQIQRTTVGTIYLKERYELATWLRDYLFILGSVLLGSLALGLLISAWLQRWVSGPIQAVSTVAQRVMEQRNYQLRADKTTEDEVGQLADSFNGMLQTLEHEIAERSGAETAVRNLNAELEQRVAGRTTELQIANQTLVTRTEEAETANRAKADFLANMSHEIRTPMNAILGLAYLLDRSQLSADASDLVKKIRGAGRSLQSIINDILDFSKIEAGRLEIEHAPFRLADVLDNLAGIMAANVGDKDLELVIAPLPDIAGQVLGDALRLEQVLINLTGNAIKFTDHGSITVGIQLLSRDEKTVKLRFSVSDSGIGIPLDKQANIFAAFAQADVSTTRRFGGTGLGLTICRHLVAKMNGEIGVTSQPGRGSEFWFTIPFEWSASTDYALPEMASLDVLIADDNDAARENLSLTARSIGWTANQAESGEAAIRKIQNKFDSKNTYDVLLLDWKMPGMDGLAAAAKIRQTFKDATSPIVLMVTAFSRDDLLRQPGIEGVDGILSKPVTSSTLYNAVSEALHRRGHGSARLAAGPLGRTTQRVEGVRVLVVDDSEINREVAMRILLADGAVVHLANDGQAALDWLQRNPKGVDIVLMDVQMPLMDGYEATRQLRALPQFAVLPIVALTAGAFKAQQDAALQAGMNAFVAKPFDVEELMLTIQRLTHFQPRLVEPGQVTLPLPLPLPPAASAALDMPGIAVGKGLHVWRDLAVYRRFLSRFAADYAGFGAQLSPQYAADVRTARALVHKLHGAAGNLALTDVARCAAAVEAAGDGVHPGPALVELRAALETALASIALFTSERPAATAAAEVQVDAQRVAPLLVELLGALDTDNPDGASQLSEVLAPLLPPDALQALQACITDFDFRKAEAEVRLLAEKFDIGLEAHK</sequence>
<evidence type="ECO:0000256" key="3">
    <source>
        <dbReference type="ARBA" id="ARBA00012438"/>
    </source>
</evidence>
<keyword evidence="14" id="KW-1185">Reference proteome</keyword>
<feature type="domain" description="Response regulatory" evidence="11">
    <location>
        <begin position="673"/>
        <end position="791"/>
    </location>
</feature>
<feature type="domain" description="Histidine kinase" evidence="10">
    <location>
        <begin position="289"/>
        <end position="510"/>
    </location>
</feature>
<dbReference type="InterPro" id="IPR003661">
    <property type="entry name" value="HisK_dim/P_dom"/>
</dbReference>
<name>A0ABU2C3M0_9BURK</name>
<dbReference type="Pfam" id="PF00672">
    <property type="entry name" value="HAMP"/>
    <property type="match status" value="1"/>
</dbReference>
<dbReference type="RefSeq" id="WP_310370462.1">
    <property type="nucleotide sequence ID" value="NZ_JAVDXT010000001.1"/>
</dbReference>
<dbReference type="Gene3D" id="1.20.120.160">
    <property type="entry name" value="HPT domain"/>
    <property type="match status" value="1"/>
</dbReference>
<dbReference type="SUPFAM" id="SSF158472">
    <property type="entry name" value="HAMP domain-like"/>
    <property type="match status" value="1"/>
</dbReference>
<dbReference type="SMART" id="SM00388">
    <property type="entry name" value="HisKA"/>
    <property type="match status" value="1"/>
</dbReference>